<reference evidence="1 2" key="1">
    <citation type="submission" date="2018-02" db="EMBL/GenBank/DDBJ databases">
        <title>Genome sequence of the basidiomycete white-rot fungus Phlebia centrifuga.</title>
        <authorList>
            <person name="Granchi Z."/>
            <person name="Peng M."/>
            <person name="de Vries R.P."/>
            <person name="Hilden K."/>
            <person name="Makela M.R."/>
            <person name="Grigoriev I."/>
            <person name="Riley R."/>
        </authorList>
    </citation>
    <scope>NUCLEOTIDE SEQUENCE [LARGE SCALE GENOMIC DNA]</scope>
    <source>
        <strain evidence="1 2">FBCC195</strain>
    </source>
</reference>
<dbReference type="Proteomes" id="UP000186601">
    <property type="component" value="Unassembled WGS sequence"/>
</dbReference>
<keyword evidence="2" id="KW-1185">Reference proteome</keyword>
<accession>A0A2R6NSI6</accession>
<gene>
    <name evidence="1" type="ORF">PHLCEN_2v8798</name>
</gene>
<organism evidence="1 2">
    <name type="scientific">Hermanssonia centrifuga</name>
    <dbReference type="NCBI Taxonomy" id="98765"/>
    <lineage>
        <taxon>Eukaryota</taxon>
        <taxon>Fungi</taxon>
        <taxon>Dikarya</taxon>
        <taxon>Basidiomycota</taxon>
        <taxon>Agaricomycotina</taxon>
        <taxon>Agaricomycetes</taxon>
        <taxon>Polyporales</taxon>
        <taxon>Meruliaceae</taxon>
        <taxon>Hermanssonia</taxon>
    </lineage>
</organism>
<proteinExistence type="predicted"/>
<name>A0A2R6NSI6_9APHY</name>
<dbReference type="EMBL" id="MLYV02000872">
    <property type="protein sequence ID" value="PSR75884.1"/>
    <property type="molecule type" value="Genomic_DNA"/>
</dbReference>
<sequence length="113" mass="12191">MTSNMSAVSAISSVMAVEGVSGEIATPAFIFFSWIAWMRDRGSAVVTCQLQTYMVAGDLKKMITCGFQVEGIEGTSCLRDVVYPLQSASDIIGEAWHGRYTPSRAVRPSYGSP</sequence>
<dbReference type="AlphaFoldDB" id="A0A2R6NSI6"/>
<comment type="caution">
    <text evidence="1">The sequence shown here is derived from an EMBL/GenBank/DDBJ whole genome shotgun (WGS) entry which is preliminary data.</text>
</comment>
<evidence type="ECO:0000313" key="1">
    <source>
        <dbReference type="EMBL" id="PSR75884.1"/>
    </source>
</evidence>
<evidence type="ECO:0000313" key="2">
    <source>
        <dbReference type="Proteomes" id="UP000186601"/>
    </source>
</evidence>
<protein>
    <submittedName>
        <fullName evidence="1">Uncharacterized protein</fullName>
    </submittedName>
</protein>